<dbReference type="SMART" id="SM00672">
    <property type="entry name" value="CAP10"/>
    <property type="match status" value="1"/>
</dbReference>
<dbReference type="PANTHER" id="PTHR12203:SF35">
    <property type="entry name" value="PROTEIN O-GLUCOSYLTRANSFERASE 1"/>
    <property type="match status" value="1"/>
</dbReference>
<evidence type="ECO:0000256" key="3">
    <source>
        <dbReference type="SAM" id="MobiDB-lite"/>
    </source>
</evidence>
<comment type="similarity">
    <text evidence="1">Belongs to the glycosyltransferase 90 family.</text>
</comment>
<dbReference type="EMBL" id="ML986619">
    <property type="protein sequence ID" value="KAF2264115.1"/>
    <property type="molecule type" value="Genomic_DNA"/>
</dbReference>
<evidence type="ECO:0000256" key="1">
    <source>
        <dbReference type="ARBA" id="ARBA00010118"/>
    </source>
</evidence>
<dbReference type="InterPro" id="IPR006598">
    <property type="entry name" value="CAP10"/>
</dbReference>
<dbReference type="Pfam" id="PF05686">
    <property type="entry name" value="Glyco_transf_90"/>
    <property type="match status" value="1"/>
</dbReference>
<comment type="caution">
    <text evidence="6">The sequence shown here is derived from an EMBL/GenBank/DDBJ whole genome shotgun (WGS) entry which is preliminary data.</text>
</comment>
<dbReference type="OrthoDB" id="541052at2759"/>
<feature type="transmembrane region" description="Helical" evidence="4">
    <location>
        <begin position="103"/>
        <end position="124"/>
    </location>
</feature>
<keyword evidence="7" id="KW-1185">Reference proteome</keyword>
<feature type="transmembrane region" description="Helical" evidence="4">
    <location>
        <begin position="264"/>
        <end position="287"/>
    </location>
</feature>
<feature type="transmembrane region" description="Helical" evidence="4">
    <location>
        <begin position="184"/>
        <end position="203"/>
    </location>
</feature>
<keyword evidence="4" id="KW-1133">Transmembrane helix</keyword>
<feature type="transmembrane region" description="Helical" evidence="4">
    <location>
        <begin position="130"/>
        <end position="149"/>
    </location>
</feature>
<dbReference type="PANTHER" id="PTHR12203">
    <property type="entry name" value="KDEL LYS-ASP-GLU-LEU CONTAINING - RELATED"/>
    <property type="match status" value="1"/>
</dbReference>
<accession>A0A9P4KCS7</accession>
<evidence type="ECO:0000313" key="6">
    <source>
        <dbReference type="EMBL" id="KAF2264115.1"/>
    </source>
</evidence>
<dbReference type="InterPro" id="IPR051091">
    <property type="entry name" value="O-Glucosyltr/Glycosyltrsf_90"/>
</dbReference>
<feature type="transmembrane region" description="Helical" evidence="4">
    <location>
        <begin position="307"/>
        <end position="325"/>
    </location>
</feature>
<feature type="transmembrane region" description="Helical" evidence="4">
    <location>
        <begin position="346"/>
        <end position="366"/>
    </location>
</feature>
<feature type="region of interest" description="Disordered" evidence="3">
    <location>
        <begin position="1011"/>
        <end position="1031"/>
    </location>
</feature>
<evidence type="ECO:0000256" key="2">
    <source>
        <dbReference type="ARBA" id="ARBA00022679"/>
    </source>
</evidence>
<feature type="transmembrane region" description="Helical" evidence="4">
    <location>
        <begin position="35"/>
        <end position="54"/>
    </location>
</feature>
<feature type="domain" description="Glycosyl transferase CAP10" evidence="5">
    <location>
        <begin position="706"/>
        <end position="999"/>
    </location>
</feature>
<keyword evidence="4" id="KW-0472">Membrane</keyword>
<proteinExistence type="inferred from homology"/>
<feature type="transmembrane region" description="Helical" evidence="4">
    <location>
        <begin position="5"/>
        <end position="23"/>
    </location>
</feature>
<keyword evidence="2" id="KW-0808">Transferase</keyword>
<evidence type="ECO:0000259" key="5">
    <source>
        <dbReference type="SMART" id="SM00672"/>
    </source>
</evidence>
<sequence length="1031" mass="115234">MDRKWLLYPCGVVTGTCYLASTVDKSFAFDRPVHSAAAVLFLSGLAFVASYFLASSSRQPHRKDQYLLIPLDESGRAVSREPSPAGQRTSIFQARLLDIKTRVALAVLLLVAVCGRVGVFWRVAKDIECAGPTPLAFIPLVLALYNVGYHLKYSNPAPRLAADLPPTAPLDLLPNLAFRGPTRYVLPSFLLSISSFLATWRASTLRSTYICPIISSTASKIHRLQFFGFVLDCIIVLVLYTLVNEYLAKTDTSSPEPGDSTGNALWLASAFIASSVVLAVVGLIVYASMPEHRQWLLEFPSEYTHSLLQLCFTIPCTIVCFLFTVSAPQPPCYAPPLTRQIRMYGVMSAVLMIGFTSAFTGVIRTLRAGVSHSFPPKPTTSLTLCLILLTIALILFLITDASAEGRALPKIHMRLGRYQALLFLLLLFVLSMTRYGYYASSYGPSTPGHPIATLIETADDQFEQWARQAKRSRNLPEAVKHYQERYLRDPPPGFDIWYDFATSRSSDIIDDFDNIDEDLAPFSSLSAAELRGRTGKILADDNSVGGIRVRNGTAESLGKIPFNRTWMKNDILAVIEKFVQYLPDMDLAFNFNDECMVAVPFEDMQNAYEQRQVYPDPKTTKPTVDFSANRASSWWDITEVPMTDSYFRPTGFSPTYQSHGSVACPPDSRARQERHWDTGALCASCAAPHSMGIFISNWTLSASPCHQPDLANLHGFHLSPSALDGTHALIPVFSMGRAPGYADIRYPPAFNYLDKASYAFDEKHPDPPFSKKEKTLFWRGSTTEGMSPGTGAWKGMLRQRLVHLVNNESHPQAILLPGGKKSFAYTMEDPASIKDQLGVKLDARFSGASINHCAKPDCEIQTLEFGLASGIDFKGHWRFKYLFDADGQGFSGRFIPFLRSNSVVFKSALYREWYEGRLIAWKHFVPVDLRLHDLWSSVAFFGGYGEGEDGKWTMKAKEKEAEKIARESKVWSEKVLRKEDMEIYMFRLLLEWGRLTDERRVELGFRLGPDTKGGKGNRKTAGRYVEERAEL</sequence>
<dbReference type="GO" id="GO:0016740">
    <property type="term" value="F:transferase activity"/>
    <property type="evidence" value="ECO:0007669"/>
    <property type="project" value="UniProtKB-KW"/>
</dbReference>
<evidence type="ECO:0000313" key="7">
    <source>
        <dbReference type="Proteomes" id="UP000800093"/>
    </source>
</evidence>
<organism evidence="6 7">
    <name type="scientific">Lojkania enalia</name>
    <dbReference type="NCBI Taxonomy" id="147567"/>
    <lineage>
        <taxon>Eukaryota</taxon>
        <taxon>Fungi</taxon>
        <taxon>Dikarya</taxon>
        <taxon>Ascomycota</taxon>
        <taxon>Pezizomycotina</taxon>
        <taxon>Dothideomycetes</taxon>
        <taxon>Pleosporomycetidae</taxon>
        <taxon>Pleosporales</taxon>
        <taxon>Pleosporales incertae sedis</taxon>
        <taxon>Lojkania</taxon>
    </lineage>
</organism>
<protein>
    <recommendedName>
        <fullName evidence="5">Glycosyl transferase CAP10 domain-containing protein</fullName>
    </recommendedName>
</protein>
<keyword evidence="4" id="KW-0812">Transmembrane</keyword>
<dbReference type="AlphaFoldDB" id="A0A9P4KCS7"/>
<dbReference type="Proteomes" id="UP000800093">
    <property type="component" value="Unassembled WGS sequence"/>
</dbReference>
<evidence type="ECO:0000256" key="4">
    <source>
        <dbReference type="SAM" id="Phobius"/>
    </source>
</evidence>
<feature type="transmembrane region" description="Helical" evidence="4">
    <location>
        <begin position="420"/>
        <end position="438"/>
    </location>
</feature>
<name>A0A9P4KCS7_9PLEO</name>
<feature type="transmembrane region" description="Helical" evidence="4">
    <location>
        <begin position="223"/>
        <end position="243"/>
    </location>
</feature>
<reference evidence="7" key="1">
    <citation type="journal article" date="2020" name="Stud. Mycol.">
        <title>101 Dothideomycetes genomes: A test case for predicting lifestyles and emergence of pathogens.</title>
        <authorList>
            <person name="Haridas S."/>
            <person name="Albert R."/>
            <person name="Binder M."/>
            <person name="Bloem J."/>
            <person name="LaButti K."/>
            <person name="Salamov A."/>
            <person name="Andreopoulos B."/>
            <person name="Baker S."/>
            <person name="Barry K."/>
            <person name="Bills G."/>
            <person name="Bluhm B."/>
            <person name="Cannon C."/>
            <person name="Castanera R."/>
            <person name="Culley D."/>
            <person name="Daum C."/>
            <person name="Ezra D."/>
            <person name="Gonzalez J."/>
            <person name="Henrissat B."/>
            <person name="Kuo A."/>
            <person name="Liang C."/>
            <person name="Lipzen A."/>
            <person name="Lutzoni F."/>
            <person name="Magnuson J."/>
            <person name="Mondo S."/>
            <person name="Nolan M."/>
            <person name="Ohm R."/>
            <person name="Pangilinan J."/>
            <person name="Park H.-J."/>
            <person name="Ramirez L."/>
            <person name="Alfaro M."/>
            <person name="Sun H."/>
            <person name="Tritt A."/>
            <person name="Yoshinaga Y."/>
            <person name="Zwiers L.-H."/>
            <person name="Turgeon B."/>
            <person name="Goodwin S."/>
            <person name="Spatafora J."/>
            <person name="Crous P."/>
            <person name="Grigoriev I."/>
        </authorList>
    </citation>
    <scope>NUCLEOTIDE SEQUENCE [LARGE SCALE GENOMIC DNA]</scope>
    <source>
        <strain evidence="7">CBS 304.66</strain>
    </source>
</reference>
<gene>
    <name evidence="6" type="ORF">CC78DRAFT_602885</name>
</gene>
<feature type="transmembrane region" description="Helical" evidence="4">
    <location>
        <begin position="378"/>
        <end position="399"/>
    </location>
</feature>